<evidence type="ECO:0000313" key="2">
    <source>
        <dbReference type="Proteomes" id="UP001345219"/>
    </source>
</evidence>
<sequence>MVEVAEGRTAAASGHHSPGALLEEFARGLEYSPPVLGGRLQILMQSIISSPLHFQVPPLPDKGQFNSPLRLLRSMNSAPKFPALVGSLRTPLHLELGEGEREVRKYYLPGEPGSVVRLPVTVTRSSEVSRYVWDATCLRLISFGGAGSDGGKVPFYLDDLGGPAGGLLGLLPRRLGISFCQSSC</sequence>
<name>A0AAN7PYY5_9MYRT</name>
<reference evidence="1 2" key="1">
    <citation type="journal article" date="2023" name="Hortic Res">
        <title>Pangenome of water caltrop reveals structural variations and asymmetric subgenome divergence after allopolyploidization.</title>
        <authorList>
            <person name="Zhang X."/>
            <person name="Chen Y."/>
            <person name="Wang L."/>
            <person name="Yuan Y."/>
            <person name="Fang M."/>
            <person name="Shi L."/>
            <person name="Lu R."/>
            <person name="Comes H.P."/>
            <person name="Ma Y."/>
            <person name="Chen Y."/>
            <person name="Huang G."/>
            <person name="Zhou Y."/>
            <person name="Zheng Z."/>
            <person name="Qiu Y."/>
        </authorList>
    </citation>
    <scope>NUCLEOTIDE SEQUENCE [LARGE SCALE GENOMIC DNA]</scope>
    <source>
        <tissue evidence="1">Roots</tissue>
    </source>
</reference>
<comment type="caution">
    <text evidence="1">The sequence shown here is derived from an EMBL/GenBank/DDBJ whole genome shotgun (WGS) entry which is preliminary data.</text>
</comment>
<evidence type="ECO:0000313" key="1">
    <source>
        <dbReference type="EMBL" id="KAK4754100.1"/>
    </source>
</evidence>
<organism evidence="1 2">
    <name type="scientific">Trapa incisa</name>
    <dbReference type="NCBI Taxonomy" id="236973"/>
    <lineage>
        <taxon>Eukaryota</taxon>
        <taxon>Viridiplantae</taxon>
        <taxon>Streptophyta</taxon>
        <taxon>Embryophyta</taxon>
        <taxon>Tracheophyta</taxon>
        <taxon>Spermatophyta</taxon>
        <taxon>Magnoliopsida</taxon>
        <taxon>eudicotyledons</taxon>
        <taxon>Gunneridae</taxon>
        <taxon>Pentapetalae</taxon>
        <taxon>rosids</taxon>
        <taxon>malvids</taxon>
        <taxon>Myrtales</taxon>
        <taxon>Lythraceae</taxon>
        <taxon>Trapa</taxon>
    </lineage>
</organism>
<protein>
    <submittedName>
        <fullName evidence="1">Uncharacterized protein</fullName>
    </submittedName>
</protein>
<dbReference type="Proteomes" id="UP001345219">
    <property type="component" value="Chromosome 2"/>
</dbReference>
<accession>A0AAN7PYY5</accession>
<gene>
    <name evidence="1" type="ORF">SAY87_002204</name>
</gene>
<keyword evidence="2" id="KW-1185">Reference proteome</keyword>
<proteinExistence type="predicted"/>
<dbReference type="AlphaFoldDB" id="A0AAN7PYY5"/>
<dbReference type="EMBL" id="JAXIOK010000015">
    <property type="protein sequence ID" value="KAK4754100.1"/>
    <property type="molecule type" value="Genomic_DNA"/>
</dbReference>